<proteinExistence type="predicted"/>
<reference evidence="1" key="1">
    <citation type="submission" date="2014-11" db="EMBL/GenBank/DDBJ databases">
        <authorList>
            <person name="Amaro Gonzalez C."/>
        </authorList>
    </citation>
    <scope>NUCLEOTIDE SEQUENCE</scope>
</reference>
<name>A0A0E9WCW4_ANGAN</name>
<dbReference type="AlphaFoldDB" id="A0A0E9WCW4"/>
<dbReference type="EMBL" id="GBXM01020421">
    <property type="protein sequence ID" value="JAH88156.1"/>
    <property type="molecule type" value="Transcribed_RNA"/>
</dbReference>
<reference evidence="1" key="2">
    <citation type="journal article" date="2015" name="Fish Shellfish Immunol.">
        <title>Early steps in the European eel (Anguilla anguilla)-Vibrio vulnificus interaction in the gills: Role of the RtxA13 toxin.</title>
        <authorList>
            <person name="Callol A."/>
            <person name="Pajuelo D."/>
            <person name="Ebbesson L."/>
            <person name="Teles M."/>
            <person name="MacKenzie S."/>
            <person name="Amaro C."/>
        </authorList>
    </citation>
    <scope>NUCLEOTIDE SEQUENCE</scope>
</reference>
<sequence length="35" mass="4163">MINLQFHKKSFLKKIPDIQEESTTITPENRKGFSR</sequence>
<accession>A0A0E9WCW4</accession>
<evidence type="ECO:0000313" key="1">
    <source>
        <dbReference type="EMBL" id="JAH88156.1"/>
    </source>
</evidence>
<protein>
    <submittedName>
        <fullName evidence="1">Uncharacterized protein</fullName>
    </submittedName>
</protein>
<organism evidence="1">
    <name type="scientific">Anguilla anguilla</name>
    <name type="common">European freshwater eel</name>
    <name type="synonym">Muraena anguilla</name>
    <dbReference type="NCBI Taxonomy" id="7936"/>
    <lineage>
        <taxon>Eukaryota</taxon>
        <taxon>Metazoa</taxon>
        <taxon>Chordata</taxon>
        <taxon>Craniata</taxon>
        <taxon>Vertebrata</taxon>
        <taxon>Euteleostomi</taxon>
        <taxon>Actinopterygii</taxon>
        <taxon>Neopterygii</taxon>
        <taxon>Teleostei</taxon>
        <taxon>Anguilliformes</taxon>
        <taxon>Anguillidae</taxon>
        <taxon>Anguilla</taxon>
    </lineage>
</organism>